<dbReference type="PANTHER" id="PTHR30121:SF11">
    <property type="entry name" value="AAA+ ATPASE DOMAIN-CONTAINING PROTEIN"/>
    <property type="match status" value="1"/>
</dbReference>
<dbReference type="EMBL" id="JBHSBL010000028">
    <property type="protein sequence ID" value="MFC4071553.1"/>
    <property type="molecule type" value="Genomic_DNA"/>
</dbReference>
<feature type="domain" description="Helicase HerA central" evidence="2">
    <location>
        <begin position="463"/>
        <end position="551"/>
    </location>
</feature>
<keyword evidence="3" id="KW-0547">Nucleotide-binding</keyword>
<comment type="caution">
    <text evidence="3">The sequence shown here is derived from an EMBL/GenBank/DDBJ whole genome shotgun (WGS) entry which is preliminary data.</text>
</comment>
<evidence type="ECO:0000256" key="1">
    <source>
        <dbReference type="SAM" id="MobiDB-lite"/>
    </source>
</evidence>
<dbReference type="SUPFAM" id="SSF52540">
    <property type="entry name" value="P-loop containing nucleoside triphosphate hydrolases"/>
    <property type="match status" value="1"/>
</dbReference>
<name>A0ABV8J4L4_9ACTN</name>
<accession>A0ABV8J4L4</accession>
<reference evidence="4" key="1">
    <citation type="journal article" date="2019" name="Int. J. Syst. Evol. Microbiol.">
        <title>The Global Catalogue of Microorganisms (GCM) 10K type strain sequencing project: providing services to taxonomists for standard genome sequencing and annotation.</title>
        <authorList>
            <consortium name="The Broad Institute Genomics Platform"/>
            <consortium name="The Broad Institute Genome Sequencing Center for Infectious Disease"/>
            <person name="Wu L."/>
            <person name="Ma J."/>
        </authorList>
    </citation>
    <scope>NUCLEOTIDE SEQUENCE [LARGE SCALE GENOMIC DNA]</scope>
    <source>
        <strain evidence="4">TBRC 5832</strain>
    </source>
</reference>
<evidence type="ECO:0000259" key="2">
    <source>
        <dbReference type="Pfam" id="PF01935"/>
    </source>
</evidence>
<feature type="compositionally biased region" description="Low complexity" evidence="1">
    <location>
        <begin position="229"/>
        <end position="238"/>
    </location>
</feature>
<dbReference type="Gene3D" id="3.40.50.300">
    <property type="entry name" value="P-loop containing nucleotide triphosphate hydrolases"/>
    <property type="match status" value="2"/>
</dbReference>
<dbReference type="InterPro" id="IPR051162">
    <property type="entry name" value="T4SS_component"/>
</dbReference>
<keyword evidence="3" id="KW-0067">ATP-binding</keyword>
<dbReference type="InterPro" id="IPR002789">
    <property type="entry name" value="HerA_central"/>
</dbReference>
<dbReference type="PANTHER" id="PTHR30121">
    <property type="entry name" value="UNCHARACTERIZED PROTEIN YJGR-RELATED"/>
    <property type="match status" value="1"/>
</dbReference>
<evidence type="ECO:0000313" key="4">
    <source>
        <dbReference type="Proteomes" id="UP001595867"/>
    </source>
</evidence>
<dbReference type="Proteomes" id="UP001595867">
    <property type="component" value="Unassembled WGS sequence"/>
</dbReference>
<evidence type="ECO:0000313" key="3">
    <source>
        <dbReference type="EMBL" id="MFC4071553.1"/>
    </source>
</evidence>
<feature type="region of interest" description="Disordered" evidence="1">
    <location>
        <begin position="224"/>
        <end position="246"/>
    </location>
</feature>
<dbReference type="RefSeq" id="WP_378072429.1">
    <property type="nucleotide sequence ID" value="NZ_JBHSBL010000028.1"/>
</dbReference>
<dbReference type="GO" id="GO:0005524">
    <property type="term" value="F:ATP binding"/>
    <property type="evidence" value="ECO:0007669"/>
    <property type="project" value="UniProtKB-KW"/>
</dbReference>
<keyword evidence="4" id="KW-1185">Reference proteome</keyword>
<organism evidence="3 4">
    <name type="scientific">Actinoplanes subglobosus</name>
    <dbReference type="NCBI Taxonomy" id="1547892"/>
    <lineage>
        <taxon>Bacteria</taxon>
        <taxon>Bacillati</taxon>
        <taxon>Actinomycetota</taxon>
        <taxon>Actinomycetes</taxon>
        <taxon>Micromonosporales</taxon>
        <taxon>Micromonosporaceae</taxon>
        <taxon>Actinoplanes</taxon>
    </lineage>
</organism>
<gene>
    <name evidence="3" type="ORF">ACFO0C_42015</name>
</gene>
<dbReference type="Pfam" id="PF01935">
    <property type="entry name" value="DUF87"/>
    <property type="match status" value="1"/>
</dbReference>
<sequence>MPDDVLTPAAPAAELEVAPAENAALLLSALERRYLGDFEPARWQVADTADSPARPVLRQVEELGGAHNPPPSLMANVLTALHTPGQATVMVAHGDGDRHTFHYGSRRMAAAGGSAADFLAGQAGALQANLPGLRLGPPVPLDAVALPTVTEFLQVAPALGVVTGVPSVRIGPRAFAQNIDRLTAAVAGRRYAVVVVAEPIAPDDLDAALDRCRQLRGDLHGLARRTVTESEQTTTSESTSRREVPTGGALPAALASLQLFCSLAGTRNPASRALRWAAPLGQASSVTQQWAHLIDPGTVTSGTTVTSGRTVGSERLDAGADAAELLIRQYIDRMEAARTTGWWRTAVYLAADSDAALAQVAGALRSIYSGDAGAVEPVRLIRPAPWLIRDAMLQGTVLSLTTRKPGAGHPLGAMFDTLATCLSSDELAVVVAPPRRDVPGTPVRDVADFAVNAPPPGPDTVPLGMLQDSQGNDLRAVGLSGTALNRHVFITGMTGFGKTTTAQHLLREAYRKLGVPFLVIEPAKAEYRALRHDLGVRVLTIGGDSPLRLNPFLPVAGASLARHIDLLKAVFNAAFPMFAGMSYVLEEAMLEIYTERGWNLRTSTNEALGVHPSPDDLAAVVPSLSDLHDKIDEVLTRRAYAPEVHQNMGAALRSRLRSLMVGTKGLTLNGSRSVPVAEIFEKPCVIELRNLGDDEEKSFVMALLLCLLYEHAEARAATGRGLRHLTLIEEAHRLLSATRSGGAESPDVQAKAVTMFTDLLAEMRAYGEGFLIADQIPTKLAADTLKNTDVKILHRLAAPDDRAVLAAMTGLTEAQSRHLANLRPGVAVVHDSELGAPVLLRMPPPAPEPAVAAPRAEPADRTYLHLNGACRYCPEPCELLDRAGRPDAALLPFFRSVLAGSADGAWRAWSAWRGGQEAGVAYCASAQAGYRWLAAVFAARSPASAGPVPAAERVRHDQAARELARLCRDWSDRTAVGDEAAGDGAAGDGAVGAAAASEFATAQERLRRLLAKAPPRELPGCQACPFRCHVLPLLADRLTMLAPAVAARATQATPATTRVLSLTSLAGAELDPALTADTPLPALLYCLVTNATADRPDAAADLLENLATA</sequence>
<protein>
    <submittedName>
        <fullName evidence="3">ATP-binding protein</fullName>
    </submittedName>
</protein>
<proteinExistence type="predicted"/>
<dbReference type="InterPro" id="IPR027417">
    <property type="entry name" value="P-loop_NTPase"/>
</dbReference>